<evidence type="ECO:0000313" key="1">
    <source>
        <dbReference type="EMBL" id="KIM63849.1"/>
    </source>
</evidence>
<accession>A0A0C3E5Y1</accession>
<name>A0A0C3E5Y1_9AGAM</name>
<dbReference type="AlphaFoldDB" id="A0A0C3E5Y1"/>
<protein>
    <submittedName>
        <fullName evidence="1">Uncharacterized protein</fullName>
    </submittedName>
</protein>
<reference evidence="2" key="2">
    <citation type="submission" date="2015-01" db="EMBL/GenBank/DDBJ databases">
        <title>Evolutionary Origins and Diversification of the Mycorrhizal Mutualists.</title>
        <authorList>
            <consortium name="DOE Joint Genome Institute"/>
            <consortium name="Mycorrhizal Genomics Consortium"/>
            <person name="Kohler A."/>
            <person name="Kuo A."/>
            <person name="Nagy L.G."/>
            <person name="Floudas D."/>
            <person name="Copeland A."/>
            <person name="Barry K.W."/>
            <person name="Cichocki N."/>
            <person name="Veneault-Fourrey C."/>
            <person name="LaButti K."/>
            <person name="Lindquist E.A."/>
            <person name="Lipzen A."/>
            <person name="Lundell T."/>
            <person name="Morin E."/>
            <person name="Murat C."/>
            <person name="Riley R."/>
            <person name="Ohm R."/>
            <person name="Sun H."/>
            <person name="Tunlid A."/>
            <person name="Henrissat B."/>
            <person name="Grigoriev I.V."/>
            <person name="Hibbett D.S."/>
            <person name="Martin F."/>
        </authorList>
    </citation>
    <scope>NUCLEOTIDE SEQUENCE [LARGE SCALE GENOMIC DNA]</scope>
    <source>
        <strain evidence="2">Foug A</strain>
    </source>
</reference>
<evidence type="ECO:0000313" key="2">
    <source>
        <dbReference type="Proteomes" id="UP000053989"/>
    </source>
</evidence>
<dbReference type="InParanoid" id="A0A0C3E5Y1"/>
<organism evidence="1 2">
    <name type="scientific">Scleroderma citrinum Foug A</name>
    <dbReference type="NCBI Taxonomy" id="1036808"/>
    <lineage>
        <taxon>Eukaryota</taxon>
        <taxon>Fungi</taxon>
        <taxon>Dikarya</taxon>
        <taxon>Basidiomycota</taxon>
        <taxon>Agaricomycotina</taxon>
        <taxon>Agaricomycetes</taxon>
        <taxon>Agaricomycetidae</taxon>
        <taxon>Boletales</taxon>
        <taxon>Sclerodermatineae</taxon>
        <taxon>Sclerodermataceae</taxon>
        <taxon>Scleroderma</taxon>
    </lineage>
</organism>
<reference evidence="1 2" key="1">
    <citation type="submission" date="2014-04" db="EMBL/GenBank/DDBJ databases">
        <authorList>
            <consortium name="DOE Joint Genome Institute"/>
            <person name="Kuo A."/>
            <person name="Kohler A."/>
            <person name="Nagy L.G."/>
            <person name="Floudas D."/>
            <person name="Copeland A."/>
            <person name="Barry K.W."/>
            <person name="Cichocki N."/>
            <person name="Veneault-Fourrey C."/>
            <person name="LaButti K."/>
            <person name="Lindquist E.A."/>
            <person name="Lipzen A."/>
            <person name="Lundell T."/>
            <person name="Morin E."/>
            <person name="Murat C."/>
            <person name="Sun H."/>
            <person name="Tunlid A."/>
            <person name="Henrissat B."/>
            <person name="Grigoriev I.V."/>
            <person name="Hibbett D.S."/>
            <person name="Martin F."/>
            <person name="Nordberg H.P."/>
            <person name="Cantor M.N."/>
            <person name="Hua S.X."/>
        </authorList>
    </citation>
    <scope>NUCLEOTIDE SEQUENCE [LARGE SCALE GENOMIC DNA]</scope>
    <source>
        <strain evidence="1 2">Foug A</strain>
    </source>
</reference>
<dbReference type="Proteomes" id="UP000053989">
    <property type="component" value="Unassembled WGS sequence"/>
</dbReference>
<sequence length="156" mass="16950">MYTLPWLAAYLAANGVTYHNADDAWAWGHTHLQELCSQYLGDDNPEVTNICNKIEADACQLSGEAVSHSCECITELAETWGIEPQTIPPLASSGECETNGDWQNQLADMAELYSLPSVPPAAPSPLMDVDHPLDLLGVHPLEDSEVEDLFEGPAPM</sequence>
<dbReference type="EMBL" id="KN822031">
    <property type="protein sequence ID" value="KIM63849.1"/>
    <property type="molecule type" value="Genomic_DNA"/>
</dbReference>
<gene>
    <name evidence="1" type="ORF">SCLCIDRAFT_23776</name>
</gene>
<proteinExistence type="predicted"/>
<dbReference type="HOGENOM" id="CLU_1595513_0_0_1"/>
<keyword evidence="2" id="KW-1185">Reference proteome</keyword>